<dbReference type="STRING" id="294747.C5M774"/>
<evidence type="ECO:0000256" key="14">
    <source>
        <dbReference type="ARBA" id="ARBA00029983"/>
    </source>
</evidence>
<dbReference type="InterPro" id="IPR012476">
    <property type="entry name" value="GLE1"/>
</dbReference>
<evidence type="ECO:0000256" key="10">
    <source>
        <dbReference type="ARBA" id="ARBA00023132"/>
    </source>
</evidence>
<dbReference type="FunFam" id="1.25.40.510:FF:000003">
    <property type="entry name" value="Nucleoporin GLE1"/>
    <property type="match status" value="1"/>
</dbReference>
<gene>
    <name evidence="18" type="ORF">CTRG_01706</name>
</gene>
<dbReference type="HOGENOM" id="CLU_029651_0_0_1"/>
<evidence type="ECO:0000256" key="3">
    <source>
        <dbReference type="ARBA" id="ARBA00004620"/>
    </source>
</evidence>
<dbReference type="GO" id="GO:0006449">
    <property type="term" value="P:regulation of translational termination"/>
    <property type="evidence" value="ECO:0007669"/>
    <property type="project" value="EnsemblFungi"/>
</dbReference>
<dbReference type="GO" id="GO:0008047">
    <property type="term" value="F:enzyme activator activity"/>
    <property type="evidence" value="ECO:0007669"/>
    <property type="project" value="EnsemblFungi"/>
</dbReference>
<keyword evidence="9" id="KW-0175">Coiled coil</keyword>
<dbReference type="GO" id="GO:0006446">
    <property type="term" value="P:regulation of translational initiation"/>
    <property type="evidence" value="ECO:0007669"/>
    <property type="project" value="EnsemblFungi"/>
</dbReference>
<keyword evidence="5" id="KW-0813">Transport</keyword>
<organism evidence="18 19">
    <name type="scientific">Candida tropicalis (strain ATCC MYA-3404 / T1)</name>
    <name type="common">Yeast</name>
    <dbReference type="NCBI Taxonomy" id="294747"/>
    <lineage>
        <taxon>Eukaryota</taxon>
        <taxon>Fungi</taxon>
        <taxon>Dikarya</taxon>
        <taxon>Ascomycota</taxon>
        <taxon>Saccharomycotina</taxon>
        <taxon>Pichiomycetes</taxon>
        <taxon>Debaryomycetaceae</taxon>
        <taxon>Candida/Lodderomyces clade</taxon>
        <taxon>Candida</taxon>
    </lineage>
</organism>
<dbReference type="OrthoDB" id="420884at2759"/>
<comment type="similarity">
    <text evidence="4">Belongs to the GLE1 family.</text>
</comment>
<dbReference type="GO" id="GO:0031369">
    <property type="term" value="F:translation initiation factor binding"/>
    <property type="evidence" value="ECO:0007669"/>
    <property type="project" value="EnsemblFungi"/>
</dbReference>
<dbReference type="GO" id="GO:0006409">
    <property type="term" value="P:tRNA export from nucleus"/>
    <property type="evidence" value="ECO:0007669"/>
    <property type="project" value="EnsemblFungi"/>
</dbReference>
<keyword evidence="11" id="KW-0472">Membrane</keyword>
<keyword evidence="19" id="KW-1185">Reference proteome</keyword>
<keyword evidence="7" id="KW-0653">Protein transport</keyword>
<dbReference type="eggNOG" id="KOG2412">
    <property type="taxonomic scope" value="Eukaryota"/>
</dbReference>
<evidence type="ECO:0000256" key="16">
    <source>
        <dbReference type="ARBA" id="ARBA00075681"/>
    </source>
</evidence>
<dbReference type="AlphaFoldDB" id="C5M774"/>
<reference evidence="18 19" key="1">
    <citation type="journal article" date="2009" name="Nature">
        <title>Evolution of pathogenicity and sexual reproduction in eight Candida genomes.</title>
        <authorList>
            <person name="Butler G."/>
            <person name="Rasmussen M.D."/>
            <person name="Lin M.F."/>
            <person name="Santos M.A."/>
            <person name="Sakthikumar S."/>
            <person name="Munro C.A."/>
            <person name="Rheinbay E."/>
            <person name="Grabherr M."/>
            <person name="Forche A."/>
            <person name="Reedy J.L."/>
            <person name="Agrafioti I."/>
            <person name="Arnaud M.B."/>
            <person name="Bates S."/>
            <person name="Brown A.J."/>
            <person name="Brunke S."/>
            <person name="Costanzo M.C."/>
            <person name="Fitzpatrick D.A."/>
            <person name="de Groot P.W."/>
            <person name="Harris D."/>
            <person name="Hoyer L.L."/>
            <person name="Hube B."/>
            <person name="Klis F.M."/>
            <person name="Kodira C."/>
            <person name="Lennard N."/>
            <person name="Logue M.E."/>
            <person name="Martin R."/>
            <person name="Neiman A.M."/>
            <person name="Nikolaou E."/>
            <person name="Quail M.A."/>
            <person name="Quinn J."/>
            <person name="Santos M.C."/>
            <person name="Schmitzberger F.F."/>
            <person name="Sherlock G."/>
            <person name="Shah P."/>
            <person name="Silverstein K.A."/>
            <person name="Skrzypek M.S."/>
            <person name="Soll D."/>
            <person name="Staggs R."/>
            <person name="Stansfield I."/>
            <person name="Stumpf M.P."/>
            <person name="Sudbery P.E."/>
            <person name="Srikantha T."/>
            <person name="Zeng Q."/>
            <person name="Berman J."/>
            <person name="Berriman M."/>
            <person name="Heitman J."/>
            <person name="Gow N.A."/>
            <person name="Lorenz M.C."/>
            <person name="Birren B.W."/>
            <person name="Kellis M."/>
            <person name="Cuomo C.A."/>
        </authorList>
    </citation>
    <scope>NUCLEOTIDE SEQUENCE [LARGE SCALE GENOMIC DNA]</scope>
    <source>
        <strain evidence="19">ATCC MYA-3404 / T1</strain>
    </source>
</reference>
<dbReference type="GO" id="GO:0031965">
    <property type="term" value="C:nuclear membrane"/>
    <property type="evidence" value="ECO:0007669"/>
    <property type="project" value="UniProtKB-SubCell"/>
</dbReference>
<dbReference type="VEuPathDB" id="FungiDB:CTRG_01706"/>
<evidence type="ECO:0000256" key="12">
    <source>
        <dbReference type="ARBA" id="ARBA00023242"/>
    </source>
</evidence>
<evidence type="ECO:0000256" key="13">
    <source>
        <dbReference type="ARBA" id="ARBA00026227"/>
    </source>
</evidence>
<evidence type="ECO:0000256" key="11">
    <source>
        <dbReference type="ARBA" id="ARBA00023136"/>
    </source>
</evidence>
<dbReference type="GO" id="GO:0005543">
    <property type="term" value="F:phospholipid binding"/>
    <property type="evidence" value="ECO:0007669"/>
    <property type="project" value="EnsemblFungi"/>
</dbReference>
<keyword evidence="12" id="KW-0539">Nucleus</keyword>
<evidence type="ECO:0000256" key="17">
    <source>
        <dbReference type="SAM" id="MobiDB-lite"/>
    </source>
</evidence>
<dbReference type="PANTHER" id="PTHR12960">
    <property type="entry name" value="GLE-1-RELATED"/>
    <property type="match status" value="1"/>
</dbReference>
<feature type="compositionally biased region" description="Basic and acidic residues" evidence="17">
    <location>
        <begin position="118"/>
        <end position="195"/>
    </location>
</feature>
<dbReference type="Pfam" id="PF07817">
    <property type="entry name" value="GLE1"/>
    <property type="match status" value="1"/>
</dbReference>
<dbReference type="PANTHER" id="PTHR12960:SF0">
    <property type="entry name" value="MRNA EXPORT FACTOR GLE1"/>
    <property type="match status" value="1"/>
</dbReference>
<dbReference type="GO" id="GO:0005737">
    <property type="term" value="C:cytoplasm"/>
    <property type="evidence" value="ECO:0007669"/>
    <property type="project" value="EnsemblFungi"/>
</dbReference>
<evidence type="ECO:0000313" key="19">
    <source>
        <dbReference type="Proteomes" id="UP000002037"/>
    </source>
</evidence>
<evidence type="ECO:0000256" key="5">
    <source>
        <dbReference type="ARBA" id="ARBA00022448"/>
    </source>
</evidence>
<dbReference type="Gene3D" id="1.25.40.510">
    <property type="entry name" value="GLE1-like"/>
    <property type="match status" value="1"/>
</dbReference>
<evidence type="ECO:0000256" key="9">
    <source>
        <dbReference type="ARBA" id="ARBA00023054"/>
    </source>
</evidence>
<protein>
    <recommendedName>
        <fullName evidence="13">mRNA export factor GLE1</fullName>
    </recommendedName>
    <alternativeName>
        <fullName evidence="15">Nuclear pore protein GLE1</fullName>
    </alternativeName>
    <alternativeName>
        <fullName evidence="14">Nucleoporin GLE1</fullName>
    </alternativeName>
    <alternativeName>
        <fullName evidence="16">RNA export factor GLE1</fullName>
    </alternativeName>
</protein>
<evidence type="ECO:0000256" key="7">
    <source>
        <dbReference type="ARBA" id="ARBA00022927"/>
    </source>
</evidence>
<evidence type="ECO:0000256" key="15">
    <source>
        <dbReference type="ARBA" id="ARBA00075092"/>
    </source>
</evidence>
<sequence length="496" mass="58162">MVRYGLPDNYDLLVDPIPEPVTLSLIKAQPEPSPRPSTNKAFEDAYQNIETCISAFVELTVKEQDSRNEILNSKIGKHDALANANISHLADDFNTRLELQTKQVRDVIRREKERVRIEEERKRREEEERKRKEEEERKRKEEEERKRIEEEKKRKEQEERERKAEEERKRKQAEEEAKKKQELKEKLEKEESEKKKKERLSSLATTNPAKIEESFLKYKQDILDIKNNIVLKLNANKELKKLVNQHKRKINPKFGQLSNSISQLRKVGTEVLELIKPTKADELVFKWILNFVAKAIIDQAETEVIVRPNSALPLAHLAFTILHTFPEFEYFLNARFIKKCPYIIGYTCSIDSEEGRKRMGWKRTSDNKWEDEVKYDERMGGIVSVWSVMTRLTDYNLQLPLYNIGSSWTFLARIANLDQQLLSNTHFAILGNWWEACAAQFANAYGGQSKKLLFVVVTQLTDVVANKKFPSAARLRILGEDWQQRGRMESLKEMEP</sequence>
<dbReference type="GO" id="GO:0015031">
    <property type="term" value="P:protein transport"/>
    <property type="evidence" value="ECO:0007669"/>
    <property type="project" value="UniProtKB-KW"/>
</dbReference>
<keyword evidence="6" id="KW-0509">mRNA transport</keyword>
<dbReference type="GO" id="GO:0016973">
    <property type="term" value="P:poly(A)+ mRNA export from nucleus"/>
    <property type="evidence" value="ECO:0007669"/>
    <property type="project" value="EnsemblFungi"/>
</dbReference>
<dbReference type="EMBL" id="GG692396">
    <property type="protein sequence ID" value="EER34844.1"/>
    <property type="molecule type" value="Genomic_DNA"/>
</dbReference>
<evidence type="ECO:0000256" key="2">
    <source>
        <dbReference type="ARBA" id="ARBA00004567"/>
    </source>
</evidence>
<evidence type="ECO:0000256" key="8">
    <source>
        <dbReference type="ARBA" id="ARBA00023010"/>
    </source>
</evidence>
<dbReference type="GeneID" id="8301525"/>
<dbReference type="Proteomes" id="UP000002037">
    <property type="component" value="Unassembled WGS sequence"/>
</dbReference>
<accession>C5M774</accession>
<proteinExistence type="inferred from homology"/>
<name>C5M774_CANTT</name>
<evidence type="ECO:0000256" key="1">
    <source>
        <dbReference type="ARBA" id="ARBA00004335"/>
    </source>
</evidence>
<dbReference type="InterPro" id="IPR038506">
    <property type="entry name" value="GLE1-like_sf"/>
</dbReference>
<keyword evidence="8" id="KW-0811">Translocation</keyword>
<dbReference type="GO" id="GO:0000822">
    <property type="term" value="F:inositol hexakisphosphate binding"/>
    <property type="evidence" value="ECO:0007669"/>
    <property type="project" value="EnsemblFungi"/>
</dbReference>
<dbReference type="RefSeq" id="XP_002547399.1">
    <property type="nucleotide sequence ID" value="XM_002547353.1"/>
</dbReference>
<comment type="subcellular location">
    <subcellularLocation>
        <location evidence="1">Nucleus membrane</location>
        <topology evidence="1">Peripheral membrane protein</topology>
        <orientation evidence="1">Cytoplasmic side</orientation>
    </subcellularLocation>
    <subcellularLocation>
        <location evidence="3">Nucleus membrane</location>
        <topology evidence="3">Peripheral membrane protein</topology>
        <orientation evidence="3">Nucleoplasmic side</orientation>
    </subcellularLocation>
    <subcellularLocation>
        <location evidence="2">Nucleus</location>
        <location evidence="2">Nuclear pore complex</location>
    </subcellularLocation>
</comment>
<keyword evidence="10" id="KW-0906">Nuclear pore complex</keyword>
<evidence type="ECO:0000256" key="4">
    <source>
        <dbReference type="ARBA" id="ARBA00011056"/>
    </source>
</evidence>
<feature type="region of interest" description="Disordered" evidence="17">
    <location>
        <begin position="118"/>
        <end position="203"/>
    </location>
</feature>
<dbReference type="KEGG" id="ctp:CTRG_01706"/>
<dbReference type="GO" id="GO:0044614">
    <property type="term" value="C:nuclear pore cytoplasmic filaments"/>
    <property type="evidence" value="ECO:0007669"/>
    <property type="project" value="EnsemblFungi"/>
</dbReference>
<evidence type="ECO:0000256" key="6">
    <source>
        <dbReference type="ARBA" id="ARBA00022816"/>
    </source>
</evidence>
<evidence type="ECO:0000313" key="18">
    <source>
        <dbReference type="EMBL" id="EER34844.1"/>
    </source>
</evidence>